<dbReference type="SUPFAM" id="SSF52047">
    <property type="entry name" value="RNI-like"/>
    <property type="match status" value="1"/>
</dbReference>
<feature type="region of interest" description="Disordered" evidence="1">
    <location>
        <begin position="178"/>
        <end position="197"/>
    </location>
</feature>
<dbReference type="PANTHER" id="PTHR31900">
    <property type="entry name" value="F-BOX/RNI SUPERFAMILY PROTEIN-RELATED"/>
    <property type="match status" value="1"/>
</dbReference>
<dbReference type="InterPro" id="IPR055411">
    <property type="entry name" value="LRR_FXL15/At3g58940/PEG3-like"/>
</dbReference>
<dbReference type="SUPFAM" id="SSF81383">
    <property type="entry name" value="F-box domain"/>
    <property type="match status" value="1"/>
</dbReference>
<accession>A0ABC9FTL4</accession>
<dbReference type="PROSITE" id="PS50181">
    <property type="entry name" value="FBOX"/>
    <property type="match status" value="1"/>
</dbReference>
<organism evidence="3 4">
    <name type="scientific">Urochloa decumbens</name>
    <dbReference type="NCBI Taxonomy" id="240449"/>
    <lineage>
        <taxon>Eukaryota</taxon>
        <taxon>Viridiplantae</taxon>
        <taxon>Streptophyta</taxon>
        <taxon>Embryophyta</taxon>
        <taxon>Tracheophyta</taxon>
        <taxon>Spermatophyta</taxon>
        <taxon>Magnoliopsida</taxon>
        <taxon>Liliopsida</taxon>
        <taxon>Poales</taxon>
        <taxon>Poaceae</taxon>
        <taxon>PACMAD clade</taxon>
        <taxon>Panicoideae</taxon>
        <taxon>Panicodae</taxon>
        <taxon>Paniceae</taxon>
        <taxon>Melinidinae</taxon>
        <taxon>Urochloa</taxon>
    </lineage>
</organism>
<dbReference type="InterPro" id="IPR032675">
    <property type="entry name" value="LRR_dom_sf"/>
</dbReference>
<proteinExistence type="predicted"/>
<evidence type="ECO:0000313" key="4">
    <source>
        <dbReference type="Proteomes" id="UP001497457"/>
    </source>
</evidence>
<dbReference type="AlphaFoldDB" id="A0ABC9FTL4"/>
<feature type="domain" description="F-box" evidence="2">
    <location>
        <begin position="14"/>
        <end position="62"/>
    </location>
</feature>
<name>A0ABC9FTL4_9POAL</name>
<dbReference type="Gene3D" id="3.80.10.10">
    <property type="entry name" value="Ribonuclease Inhibitor"/>
    <property type="match status" value="1"/>
</dbReference>
<dbReference type="InterPro" id="IPR036047">
    <property type="entry name" value="F-box-like_dom_sf"/>
</dbReference>
<sequence length="529" mass="58407">MAFPKIVAAAEPHEDRLSDLPDGVLGHVLSFLSADEAARAAVLARRYRHAFASVHTLSFVQEQGSSSTDAHRNDANYRYEFDKSRNEGFVALVDAAMSCRRRCAGGRDPGLRAFRVAFDSFHHSLAGDVDRWLSAATRGGAAAAVEEIRVDARRPEQHECARERSEWYYHGSSQDQAAELKDESDGDDVGDFRNPNTRDRAYRVPRWLYSGAGAAASLRTLCLGSCFLDLLGGETPLHFPSIETLGLIWIPDSGRAIQRLVSGCPRLADLTLDSCRRLRAVTVLDRRLRRLAVRCCHDARLTVDASDLRVLQYKGPVPDESVLSFAGSPPSIVSCDIEFCGKLTGSESELVSLQQFLGRFTNARWFRLGSLSMGSGVEKANYSLGTALLPAVTQLELKGALASSSAISEVARILEQTPNLEILTLLMLPDVDEFPRYQAAVICDPEVGLDLPDVLPVIPCLRDRVREINVVHYQGRVAQRTLLKLLLRIGSALEELYVVFPEGKYAVQSMLMGEIESWVMDRPVKVMFA</sequence>
<evidence type="ECO:0000313" key="3">
    <source>
        <dbReference type="EMBL" id="CAL5081521.1"/>
    </source>
</evidence>
<dbReference type="PANTHER" id="PTHR31900:SF30">
    <property type="entry name" value="SUPERFAMILY PROTEIN, PUTATIVE-RELATED"/>
    <property type="match status" value="1"/>
</dbReference>
<keyword evidence="4" id="KW-1185">Reference proteome</keyword>
<dbReference type="InterPro" id="IPR001810">
    <property type="entry name" value="F-box_dom"/>
</dbReference>
<dbReference type="InterPro" id="IPR050232">
    <property type="entry name" value="FBL13/AtMIF1-like"/>
</dbReference>
<protein>
    <recommendedName>
        <fullName evidence="2">F-box domain-containing protein</fullName>
    </recommendedName>
</protein>
<evidence type="ECO:0000259" key="2">
    <source>
        <dbReference type="PROSITE" id="PS50181"/>
    </source>
</evidence>
<dbReference type="EMBL" id="OZ075117">
    <property type="protein sequence ID" value="CAL5081521.1"/>
    <property type="molecule type" value="Genomic_DNA"/>
</dbReference>
<dbReference type="Proteomes" id="UP001497457">
    <property type="component" value="Chromosome 7b"/>
</dbReference>
<reference evidence="3" key="1">
    <citation type="submission" date="2024-10" db="EMBL/GenBank/DDBJ databases">
        <authorList>
            <person name="Ryan C."/>
        </authorList>
    </citation>
    <scope>NUCLEOTIDE SEQUENCE [LARGE SCALE GENOMIC DNA]</scope>
</reference>
<evidence type="ECO:0000256" key="1">
    <source>
        <dbReference type="SAM" id="MobiDB-lite"/>
    </source>
</evidence>
<gene>
    <name evidence="3" type="ORF">URODEC1_LOCUS108684</name>
</gene>
<dbReference type="Pfam" id="PF24758">
    <property type="entry name" value="LRR_At5g56370"/>
    <property type="match status" value="1"/>
</dbReference>